<feature type="non-terminal residue" evidence="1">
    <location>
        <position position="1"/>
    </location>
</feature>
<reference evidence="1" key="1">
    <citation type="submission" date="2018-05" db="EMBL/GenBank/DDBJ databases">
        <authorList>
            <person name="Lanie J.A."/>
            <person name="Ng W.-L."/>
            <person name="Kazmierczak K.M."/>
            <person name="Andrzejewski T.M."/>
            <person name="Davidsen T.M."/>
            <person name="Wayne K.J."/>
            <person name="Tettelin H."/>
            <person name="Glass J.I."/>
            <person name="Rusch D."/>
            <person name="Podicherti R."/>
            <person name="Tsui H.-C.T."/>
            <person name="Winkler M.E."/>
        </authorList>
    </citation>
    <scope>NUCLEOTIDE SEQUENCE</scope>
</reference>
<dbReference type="AlphaFoldDB" id="A0A382CIW0"/>
<protein>
    <recommendedName>
        <fullName evidence="2">PilC beta-propeller domain-containing protein</fullName>
    </recommendedName>
</protein>
<gene>
    <name evidence="1" type="ORF">METZ01_LOCUS178864</name>
</gene>
<name>A0A382CIW0_9ZZZZ</name>
<evidence type="ECO:0008006" key="2">
    <source>
        <dbReference type="Google" id="ProtNLM"/>
    </source>
</evidence>
<proteinExistence type="predicted"/>
<dbReference type="EMBL" id="UINC01034721">
    <property type="protein sequence ID" value="SVB26010.1"/>
    <property type="molecule type" value="Genomic_DNA"/>
</dbReference>
<evidence type="ECO:0000313" key="1">
    <source>
        <dbReference type="EMBL" id="SVB26010.1"/>
    </source>
</evidence>
<organism evidence="1">
    <name type="scientific">marine metagenome</name>
    <dbReference type="NCBI Taxonomy" id="408172"/>
    <lineage>
        <taxon>unclassified sequences</taxon>
        <taxon>metagenomes</taxon>
        <taxon>ecological metagenomes</taxon>
    </lineage>
</organism>
<sequence>LYEQTTLFKLNSSTDNGRYNYFSLDATIGKDSKAFWLFGGTGDFQRVNDVDGPMDNILYGIKDHDYPYFKSNLKVPRQDSDGWKTLAVQNINLAHDVDDPNICVDTTLDETGELCPVASDDGWVVHLDDLANNKYRKLTGTPTVFKGRVYFPIYKPPDGGNRCSLGTAYICSADDECGTNKSSELAEAEGATDDEDPCYFVRAGILSELVVFGDTLYGNVAGPSDTEETLVSILAGSGEVSSYRKSWRQNY</sequence>
<accession>A0A382CIW0</accession>